<dbReference type="Gene3D" id="3.20.20.140">
    <property type="entry name" value="Metal-dependent hydrolases"/>
    <property type="match status" value="1"/>
</dbReference>
<gene>
    <name evidence="1" type="ORF">JK358_25485</name>
</gene>
<dbReference type="EMBL" id="JAERRJ010000010">
    <property type="protein sequence ID" value="MBL1077759.1"/>
    <property type="molecule type" value="Genomic_DNA"/>
</dbReference>
<dbReference type="SUPFAM" id="SSF51556">
    <property type="entry name" value="Metallo-dependent hydrolases"/>
    <property type="match status" value="1"/>
</dbReference>
<keyword evidence="2" id="KW-1185">Reference proteome</keyword>
<name>A0ABS1MB30_9NOCA</name>
<dbReference type="Proteomes" id="UP000602198">
    <property type="component" value="Unassembled WGS sequence"/>
</dbReference>
<protein>
    <recommendedName>
        <fullName evidence="3">Membrane dipeptidase (Peptidase family M19)</fullName>
    </recommendedName>
</protein>
<sequence>MVSEAPGSVAGGGAVVGLVDAHAHLTAAVAFGGELRCGEPFAAGGAAEALRGCDEHAGAQPGALLEAILGGTDPMSADQQGWPDFTQWPRNNTQLHEQAYYRGVERAWRGGLRVVNVLLVANRVICELYPERGSSCDEMDQIRVQARYLRDMQDYIDAEHGGAGRGWFRIVRTPAEARAVAGQGKLAVVVGVESSELFGCRHIRDVAQCTTADIDAGLDEMQALGVSNLYPVHKFDNAFGGTRFDEGATGAAVNIGNLLTTGTWWAAQRCDGAADNEQALASDLIAELLPGGTAGETVLPVYPSGPICNVRGLTDLGRYLIQGMIARGMIINIDHMGVRTAREVLDILESVGYAGVMSSHTWSDREIIDRTIALSRFVASYAHAAHDPDPKLSFLAEWRANRAAGHGGQITGYGFGSDVNGLGPQAPPRPDAAQTPLRYPFTAPNGAVLDRHRFGTRTFDINTDGVAQYGLYADWFADIIQAAGDDGPTLARDLMNGAESYVAMWESARA</sequence>
<reference evidence="1 2" key="1">
    <citation type="submission" date="2021-01" db="EMBL/GenBank/DDBJ databases">
        <title>WGS of actinomycetes isolated from Thailand.</title>
        <authorList>
            <person name="Thawai C."/>
        </authorList>
    </citation>
    <scope>NUCLEOTIDE SEQUENCE [LARGE SCALE GENOMIC DNA]</scope>
    <source>
        <strain evidence="1 2">LPG 2</strain>
    </source>
</reference>
<proteinExistence type="predicted"/>
<evidence type="ECO:0008006" key="3">
    <source>
        <dbReference type="Google" id="ProtNLM"/>
    </source>
</evidence>
<organism evidence="1 2">
    <name type="scientific">Nocardia acididurans</name>
    <dbReference type="NCBI Taxonomy" id="2802282"/>
    <lineage>
        <taxon>Bacteria</taxon>
        <taxon>Bacillati</taxon>
        <taxon>Actinomycetota</taxon>
        <taxon>Actinomycetes</taxon>
        <taxon>Mycobacteriales</taxon>
        <taxon>Nocardiaceae</taxon>
        <taxon>Nocardia</taxon>
    </lineage>
</organism>
<accession>A0ABS1MB30</accession>
<dbReference type="InterPro" id="IPR032466">
    <property type="entry name" value="Metal_Hydrolase"/>
</dbReference>
<evidence type="ECO:0000313" key="1">
    <source>
        <dbReference type="EMBL" id="MBL1077759.1"/>
    </source>
</evidence>
<comment type="caution">
    <text evidence="1">The sequence shown here is derived from an EMBL/GenBank/DDBJ whole genome shotgun (WGS) entry which is preliminary data.</text>
</comment>
<evidence type="ECO:0000313" key="2">
    <source>
        <dbReference type="Proteomes" id="UP000602198"/>
    </source>
</evidence>